<feature type="compositionally biased region" description="Low complexity" evidence="1">
    <location>
        <begin position="41"/>
        <end position="54"/>
    </location>
</feature>
<feature type="compositionally biased region" description="Low complexity" evidence="1">
    <location>
        <begin position="76"/>
        <end position="93"/>
    </location>
</feature>
<reference evidence="2 3" key="1">
    <citation type="journal article" date="2021" name="Comput. Struct. Biotechnol. J.">
        <title>De novo genome assembly of the potent medicinal plant Rehmannia glutinosa using nanopore technology.</title>
        <authorList>
            <person name="Ma L."/>
            <person name="Dong C."/>
            <person name="Song C."/>
            <person name="Wang X."/>
            <person name="Zheng X."/>
            <person name="Niu Y."/>
            <person name="Chen S."/>
            <person name="Feng W."/>
        </authorList>
    </citation>
    <scope>NUCLEOTIDE SEQUENCE [LARGE SCALE GENOMIC DNA]</scope>
    <source>
        <strain evidence="2">DH-2019</strain>
    </source>
</reference>
<dbReference type="Proteomes" id="UP001318860">
    <property type="component" value="Unassembled WGS sequence"/>
</dbReference>
<dbReference type="PANTHER" id="PTHR33625:SF3">
    <property type="entry name" value="OS04G0550700 PROTEIN"/>
    <property type="match status" value="1"/>
</dbReference>
<evidence type="ECO:0000256" key="1">
    <source>
        <dbReference type="SAM" id="MobiDB-lite"/>
    </source>
</evidence>
<feature type="compositionally biased region" description="Gly residues" evidence="1">
    <location>
        <begin position="8"/>
        <end position="19"/>
    </location>
</feature>
<evidence type="ECO:0000313" key="2">
    <source>
        <dbReference type="EMBL" id="KAK6155898.1"/>
    </source>
</evidence>
<name>A0ABR0X942_REHGL</name>
<evidence type="ECO:0000313" key="3">
    <source>
        <dbReference type="Proteomes" id="UP001318860"/>
    </source>
</evidence>
<keyword evidence="3" id="KW-1185">Reference proteome</keyword>
<accession>A0ABR0X942</accession>
<feature type="compositionally biased region" description="Polar residues" evidence="1">
    <location>
        <begin position="96"/>
        <end position="111"/>
    </location>
</feature>
<proteinExistence type="predicted"/>
<organism evidence="2 3">
    <name type="scientific">Rehmannia glutinosa</name>
    <name type="common">Chinese foxglove</name>
    <dbReference type="NCBI Taxonomy" id="99300"/>
    <lineage>
        <taxon>Eukaryota</taxon>
        <taxon>Viridiplantae</taxon>
        <taxon>Streptophyta</taxon>
        <taxon>Embryophyta</taxon>
        <taxon>Tracheophyta</taxon>
        <taxon>Spermatophyta</taxon>
        <taxon>Magnoliopsida</taxon>
        <taxon>eudicotyledons</taxon>
        <taxon>Gunneridae</taxon>
        <taxon>Pentapetalae</taxon>
        <taxon>asterids</taxon>
        <taxon>lamiids</taxon>
        <taxon>Lamiales</taxon>
        <taxon>Orobanchaceae</taxon>
        <taxon>Rehmannieae</taxon>
        <taxon>Rehmannia</taxon>
    </lineage>
</organism>
<gene>
    <name evidence="2" type="ORF">DH2020_010146</name>
</gene>
<protein>
    <submittedName>
        <fullName evidence="2">Uncharacterized protein</fullName>
    </submittedName>
</protein>
<dbReference type="EMBL" id="JABTTQ020000005">
    <property type="protein sequence ID" value="KAK6155898.1"/>
    <property type="molecule type" value="Genomic_DNA"/>
</dbReference>
<dbReference type="PANTHER" id="PTHR33625">
    <property type="entry name" value="OS08G0179900 PROTEIN"/>
    <property type="match status" value="1"/>
</dbReference>
<sequence length="370" mass="40528">MRRSFSGSGMGGGSGGGSGMLRSVHRALRSGVGGAPPEPFSASANSTTIATANSRKPKNFNKQQSAPPNTALTLSPGGPNKNNNNNPNNNNGPSAAFSSLINLPKSDSSPTCSEDMEWECLDANEEERVSVFYEDFVFGTVPSRDEVNYAISALQQVLEPSYLAHFPKEKLTEDTWKEVENEDNRTEGIENMISSSESEVDWVEPSVTLCNSRMLRPYGSDRVYDAFHMLQSEPSVQRMVLSLSSDKAVWDAVLNNEVVKELRGSISQGNQSSNVWFHISWDLLADEQGDRGSDDSNPIKDILSWVFVNAKGKIIQLIDKITNLVNEVFQHPNEEKKGSNVDPLEGKLKTSLFLSIIVLLIVVVTRAQSA</sequence>
<feature type="region of interest" description="Disordered" evidence="1">
    <location>
        <begin position="1"/>
        <end position="111"/>
    </location>
</feature>
<comment type="caution">
    <text evidence="2">The sequence shown here is derived from an EMBL/GenBank/DDBJ whole genome shotgun (WGS) entry which is preliminary data.</text>
</comment>
<feature type="compositionally biased region" description="Polar residues" evidence="1">
    <location>
        <begin position="60"/>
        <end position="73"/>
    </location>
</feature>